<evidence type="ECO:0000313" key="3">
    <source>
        <dbReference type="Proteomes" id="UP000799423"/>
    </source>
</evidence>
<feature type="region of interest" description="Disordered" evidence="1">
    <location>
        <begin position="1"/>
        <end position="33"/>
    </location>
</feature>
<evidence type="ECO:0000313" key="2">
    <source>
        <dbReference type="EMBL" id="KAF2849727.1"/>
    </source>
</evidence>
<evidence type="ECO:0000256" key="1">
    <source>
        <dbReference type="SAM" id="MobiDB-lite"/>
    </source>
</evidence>
<organism evidence="2 3">
    <name type="scientific">Plenodomus tracheiphilus IPT5</name>
    <dbReference type="NCBI Taxonomy" id="1408161"/>
    <lineage>
        <taxon>Eukaryota</taxon>
        <taxon>Fungi</taxon>
        <taxon>Dikarya</taxon>
        <taxon>Ascomycota</taxon>
        <taxon>Pezizomycotina</taxon>
        <taxon>Dothideomycetes</taxon>
        <taxon>Pleosporomycetidae</taxon>
        <taxon>Pleosporales</taxon>
        <taxon>Pleosporineae</taxon>
        <taxon>Leptosphaeriaceae</taxon>
        <taxon>Plenodomus</taxon>
    </lineage>
</organism>
<dbReference type="Proteomes" id="UP000799423">
    <property type="component" value="Unassembled WGS sequence"/>
</dbReference>
<keyword evidence="3" id="KW-1185">Reference proteome</keyword>
<dbReference type="AlphaFoldDB" id="A0A6A7B4W8"/>
<name>A0A6A7B4W8_9PLEO</name>
<feature type="compositionally biased region" description="Basic residues" evidence="1">
    <location>
        <begin position="1"/>
        <end position="18"/>
    </location>
</feature>
<gene>
    <name evidence="2" type="ORF">T440DRAFT_479887</name>
</gene>
<accession>A0A6A7B4W8</accession>
<sequence>MWGIKKPPHRVRFPHPHPKGYSAQPRLQPTETSTSDLTAPIGFVNNINYLNSQIAINHVNQQFTRLVLWWYDSRLGYTQAQFARGPAFESRQDPFFFADLMDCSLVFLRRETCIRLCSALSVPTSTKAIYTNQLCAVISLAEDLVSSGLHAALAAVST</sequence>
<proteinExistence type="predicted"/>
<dbReference type="EMBL" id="MU006310">
    <property type="protein sequence ID" value="KAF2849727.1"/>
    <property type="molecule type" value="Genomic_DNA"/>
</dbReference>
<reference evidence="2" key="1">
    <citation type="submission" date="2020-01" db="EMBL/GenBank/DDBJ databases">
        <authorList>
            <consortium name="DOE Joint Genome Institute"/>
            <person name="Haridas S."/>
            <person name="Albert R."/>
            <person name="Binder M."/>
            <person name="Bloem J."/>
            <person name="Labutti K."/>
            <person name="Salamov A."/>
            <person name="Andreopoulos B."/>
            <person name="Baker S.E."/>
            <person name="Barry K."/>
            <person name="Bills G."/>
            <person name="Bluhm B.H."/>
            <person name="Cannon C."/>
            <person name="Castanera R."/>
            <person name="Culley D.E."/>
            <person name="Daum C."/>
            <person name="Ezra D."/>
            <person name="Gonzalez J.B."/>
            <person name="Henrissat B."/>
            <person name="Kuo A."/>
            <person name="Liang C."/>
            <person name="Lipzen A."/>
            <person name="Lutzoni F."/>
            <person name="Magnuson J."/>
            <person name="Mondo S."/>
            <person name="Nolan M."/>
            <person name="Ohm R."/>
            <person name="Pangilinan J."/>
            <person name="Park H.-J."/>
            <person name="Ramirez L."/>
            <person name="Alfaro M."/>
            <person name="Sun H."/>
            <person name="Tritt A."/>
            <person name="Yoshinaga Y."/>
            <person name="Zwiers L.-H."/>
            <person name="Turgeon B.G."/>
            <person name="Goodwin S.B."/>
            <person name="Spatafora J.W."/>
            <person name="Crous P.W."/>
            <person name="Grigoriev I.V."/>
        </authorList>
    </citation>
    <scope>NUCLEOTIDE SEQUENCE</scope>
    <source>
        <strain evidence="2">IPT5</strain>
    </source>
</reference>
<protein>
    <submittedName>
        <fullName evidence="2">Uncharacterized protein</fullName>
    </submittedName>
</protein>